<gene>
    <name evidence="2" type="ORF">KGD84_30465</name>
</gene>
<name>A0ABX8BKM7_9ACTN</name>
<protein>
    <recommendedName>
        <fullName evidence="4">Type I restriction enzyme R protein N-terminal domain-containing protein</fullName>
    </recommendedName>
</protein>
<organism evidence="2 3">
    <name type="scientific">Nocardiopsis changdeensis</name>
    <dbReference type="NCBI Taxonomy" id="2831969"/>
    <lineage>
        <taxon>Bacteria</taxon>
        <taxon>Bacillati</taxon>
        <taxon>Actinomycetota</taxon>
        <taxon>Actinomycetes</taxon>
        <taxon>Streptosporangiales</taxon>
        <taxon>Nocardiopsidaceae</taxon>
        <taxon>Nocardiopsis</taxon>
    </lineage>
</organism>
<keyword evidence="3" id="KW-1185">Reference proteome</keyword>
<evidence type="ECO:0008006" key="4">
    <source>
        <dbReference type="Google" id="ProtNLM"/>
    </source>
</evidence>
<reference evidence="2 3" key="1">
    <citation type="submission" date="2021-05" db="EMBL/GenBank/DDBJ databases">
        <title>Direct Submission.</title>
        <authorList>
            <person name="Li K."/>
            <person name="Gao J."/>
        </authorList>
    </citation>
    <scope>NUCLEOTIDE SEQUENCE [LARGE SCALE GENOMIC DNA]</scope>
    <source>
        <strain evidence="2 3">Mg02</strain>
    </source>
</reference>
<accession>A0ABX8BKM7</accession>
<sequence length="266" mass="29035">MDVEETQVMSRTGEFTTTLSWQESVRSRVAAAMDRFAGPIADLADRDANEGDTRLLVADFFSVGLNFSKYHDLTTDYRTGGESNDYAIVLDGKLFAPVEVRGIGQDLDLRNIQMARRLASQEGAEWVFLTNGRAWRVYHLRPEGSGVRPVVVVDADLADPASYHRNLDQLFHITREAVVHGRLDALRRWREAVEAAPLSGLVTEDSVVAAVLRELSERTGHPGHAGDAEEVRRILTEQVVARGLAPAEAGGAPEADGAAGEAGEEE</sequence>
<proteinExistence type="predicted"/>
<dbReference type="RefSeq" id="WP_220563787.1">
    <property type="nucleotide sequence ID" value="NZ_CP074133.1"/>
</dbReference>
<evidence type="ECO:0000313" key="2">
    <source>
        <dbReference type="EMBL" id="QUX22572.1"/>
    </source>
</evidence>
<evidence type="ECO:0000313" key="3">
    <source>
        <dbReference type="Proteomes" id="UP000676079"/>
    </source>
</evidence>
<evidence type="ECO:0000256" key="1">
    <source>
        <dbReference type="SAM" id="MobiDB-lite"/>
    </source>
</evidence>
<feature type="region of interest" description="Disordered" evidence="1">
    <location>
        <begin position="244"/>
        <end position="266"/>
    </location>
</feature>
<dbReference type="Proteomes" id="UP000676079">
    <property type="component" value="Chromosome"/>
</dbReference>
<dbReference type="EMBL" id="CP074133">
    <property type="protein sequence ID" value="QUX22572.1"/>
    <property type="molecule type" value="Genomic_DNA"/>
</dbReference>